<reference evidence="1" key="1">
    <citation type="submission" date="2021-06" db="EMBL/GenBank/DDBJ databases">
        <authorList>
            <person name="Kallberg Y."/>
            <person name="Tangrot J."/>
            <person name="Rosling A."/>
        </authorList>
    </citation>
    <scope>NUCLEOTIDE SEQUENCE</scope>
    <source>
        <strain evidence="1">CL356</strain>
    </source>
</reference>
<protein>
    <submittedName>
        <fullName evidence="1">606_t:CDS:1</fullName>
    </submittedName>
</protein>
<dbReference type="Proteomes" id="UP000789525">
    <property type="component" value="Unassembled WGS sequence"/>
</dbReference>
<evidence type="ECO:0000313" key="2">
    <source>
        <dbReference type="Proteomes" id="UP000789525"/>
    </source>
</evidence>
<feature type="non-terminal residue" evidence="1">
    <location>
        <position position="858"/>
    </location>
</feature>
<accession>A0ACA9NDY6</accession>
<name>A0ACA9NDY6_9GLOM</name>
<evidence type="ECO:0000313" key="1">
    <source>
        <dbReference type="EMBL" id="CAG8651510.1"/>
    </source>
</evidence>
<gene>
    <name evidence="1" type="ORF">ACOLOM_LOCUS8265</name>
</gene>
<keyword evidence="2" id="KW-1185">Reference proteome</keyword>
<organism evidence="1 2">
    <name type="scientific">Acaulospora colombiana</name>
    <dbReference type="NCBI Taxonomy" id="27376"/>
    <lineage>
        <taxon>Eukaryota</taxon>
        <taxon>Fungi</taxon>
        <taxon>Fungi incertae sedis</taxon>
        <taxon>Mucoromycota</taxon>
        <taxon>Glomeromycotina</taxon>
        <taxon>Glomeromycetes</taxon>
        <taxon>Diversisporales</taxon>
        <taxon>Acaulosporaceae</taxon>
        <taxon>Acaulospora</taxon>
    </lineage>
</organism>
<sequence>MFGSGNVTQPPASSQSTPIDRITIWGNIALGQCPAPTLADTMFHTRLKRQLCAQHGVDPDYLNSRSNLVREYFMQPAVATATVCNGSHFRSAAQRASNFPMIPGSNNREYSERRWWLGIKDHVATFASLHDVEVVVAFHRRGQPLSVLETWASDKLSLSPGFLAMETAIQAAIQQATPQNNPPPYHHAIEQDGPPHLPATVPRAPLCPIRSSSRITDPALIPQAPLAHNEQPELNNLLDALIYMLAEIGISSRLCKELVKAFCLEPADYDNMLLAVRALLDPSNTKRFMEFTHQCDAAVPLFSAPPQSEHWSQFKQFYDGQCPSSCKIDGLLGCGNIDIASILPVVPVALNDVSSLSIIMPPKRPHFVTTMGQRLEIHSSRNKRKKISNLTDSTDLPTIVEYIESLKAPKQLPDPIHPAPALVPDPTVALAELAESLPKVECALLESEESTVVNITKTKMQHDILDEWRGKEQAYLDVLYDYEGFNGTQSCVCNQQLILKWTGSFFEGASCASLGLELSIPHRDGTPCCRQKRRPNFTVIHSNGFHQLCVNQCICPGSLSFDLQLLQLRLFPASVQSPRTAFTFEALNYFRIIHLEGQISSHAFTQALERLTGDEYKGAWEVKDRAREFQRVARQWNYVLERKKSQCMDVNSLASPCPACPHPGKNIPLKEEGDGTLDDERTMGMHKDPGLWKEDGFFVENKRYQAYCGLLPSAKSQQSASTCTNLRALLLPRSRFARLNVTGVAGAVCRHECAIPGSFVDMFQGESAFNRMQNLNEFVVSYDIACQFSKNFQKRVANNPEFLFLPDCDICFAIPKFHCPAHKDSCRVKFSLNYLKGVGRTDGEAIERLWATLNHLSS</sequence>
<comment type="caution">
    <text evidence="1">The sequence shown here is derived from an EMBL/GenBank/DDBJ whole genome shotgun (WGS) entry which is preliminary data.</text>
</comment>
<proteinExistence type="predicted"/>
<dbReference type="EMBL" id="CAJVPT010020896">
    <property type="protein sequence ID" value="CAG8651510.1"/>
    <property type="molecule type" value="Genomic_DNA"/>
</dbReference>